<comment type="caution">
    <text evidence="2">The sequence shown here is derived from an EMBL/GenBank/DDBJ whole genome shotgun (WGS) entry which is preliminary data.</text>
</comment>
<keyword evidence="1" id="KW-0732">Signal</keyword>
<keyword evidence="3" id="KW-1185">Reference proteome</keyword>
<dbReference type="EMBL" id="ABVL01000001">
    <property type="protein sequence ID" value="EDY22118.1"/>
    <property type="molecule type" value="Genomic_DNA"/>
</dbReference>
<feature type="chain" id="PRO_5002802104" description="Pectate lyase superfamily protein domain-containing protein" evidence="1">
    <location>
        <begin position="34"/>
        <end position="1080"/>
    </location>
</feature>
<name>B4CU80_9BACT</name>
<protein>
    <recommendedName>
        <fullName evidence="4">Pectate lyase superfamily protein domain-containing protein</fullName>
    </recommendedName>
</protein>
<accession>B4CU80</accession>
<feature type="signal peptide" evidence="1">
    <location>
        <begin position="1"/>
        <end position="33"/>
    </location>
</feature>
<evidence type="ECO:0000313" key="2">
    <source>
        <dbReference type="EMBL" id="EDY22118.1"/>
    </source>
</evidence>
<dbReference type="SMART" id="SM00710">
    <property type="entry name" value="PbH1"/>
    <property type="match status" value="6"/>
</dbReference>
<dbReference type="AlphaFoldDB" id="B4CU80"/>
<dbReference type="InterPro" id="IPR011050">
    <property type="entry name" value="Pectin_lyase_fold/virulence"/>
</dbReference>
<proteinExistence type="predicted"/>
<dbReference type="Gene3D" id="2.160.20.10">
    <property type="entry name" value="Single-stranded right-handed beta-helix, Pectin lyase-like"/>
    <property type="match status" value="1"/>
</dbReference>
<evidence type="ECO:0008006" key="4">
    <source>
        <dbReference type="Google" id="ProtNLM"/>
    </source>
</evidence>
<evidence type="ECO:0000313" key="3">
    <source>
        <dbReference type="Proteomes" id="UP000005824"/>
    </source>
</evidence>
<reference evidence="2 3" key="1">
    <citation type="journal article" date="2011" name="J. Bacteriol.">
        <title>Genome sequence of Chthoniobacter flavus Ellin428, an aerobic heterotrophic soil bacterium.</title>
        <authorList>
            <person name="Kant R."/>
            <person name="van Passel M.W."/>
            <person name="Palva A."/>
            <person name="Lucas S."/>
            <person name="Lapidus A."/>
            <person name="Glavina Del Rio T."/>
            <person name="Dalin E."/>
            <person name="Tice H."/>
            <person name="Bruce D."/>
            <person name="Goodwin L."/>
            <person name="Pitluck S."/>
            <person name="Larimer F.W."/>
            <person name="Land M.L."/>
            <person name="Hauser L."/>
            <person name="Sangwan P."/>
            <person name="de Vos W.M."/>
            <person name="Janssen P.H."/>
            <person name="Smidt H."/>
        </authorList>
    </citation>
    <scope>NUCLEOTIDE SEQUENCE [LARGE SCALE GENOMIC DNA]</scope>
    <source>
        <strain evidence="2 3">Ellin428</strain>
    </source>
</reference>
<dbReference type="SUPFAM" id="SSF51126">
    <property type="entry name" value="Pectin lyase-like"/>
    <property type="match status" value="1"/>
</dbReference>
<gene>
    <name evidence="2" type="ORF">CfE428DRAFT_0243</name>
</gene>
<sequence precursor="true">MIPPCNLRSVLRRATTPAVLVIALFALAETSHAQVPAILRTSDAVAAGQPFRINGDGITTAAYVAVAPANGAAPATPPAGYSSPSIAQHDQTGKNHYVVATMPSLAAGVYNVWVNNGSGWSPKPFPMNRARPLFMSEYQAYAGFQIEVAGRNFDLHEFGGTTTTLVRLRNSTNGTTIPATIVNGSLNPAHLTFTVPTATVNAQYYVDVSNNNGVDWGTLDNGQLLQIVAIPPAGSDPLGMGVVWAKDFRWATVKNVTQPPYNINPADTTGPGDNAAVQQAVDDASAAGGGVVYLPAGNYYLSFITLGPGVVLKGDGDSTKIYYIGAGGSSFVRSKRTNEMAAGQKPELQGLANLSIQLSNQSVRPDVFISLGDFSVPNDQRVGNRLFALNVQLNYDYTAEGASGQRGIGFLATGLERMLVQGCDFVGRRATILSSYVAKYFNLRNNHFEYSSGYVHGSSTFSFYENNDVIAHSGYGAESHGLFARSDAYVANNYVEGTGGPANTYNDGESICNEASGYANFNFGAVTSATATTLVVNSPDVTLVAPVNLYYGDLSVLITEGAGIGQLRKVSVNPATNTFTITGDKPFDIIPDHTSRWTLYAPLRNFTIYQNTFANCAKGIWLYGNAYDDYVAENTSINSAGIYLHCTSGSTGTNPAVGVDKQGYFTRIAHNTVRGLSRWGNYAGIGLNTGRWNSGGSYLSTQAYGTEIIDNVIIGDRNAATNGTTYPGEMGPYSGVYVISYGFSNPSNGVGTGDATDTIIYGNQLSNLKFGINLSRADSGNLLSTNRYDSLVTTFLNEANPQSDNTMQLNNTSGTIAATAPIFQEDFNNNTSATGGSMLLNPNNKAPLVTTINSSPTMGAGTFLKAAITSSTAAQNIAQFTPASLVANSWAAMAQGTANGWSNVNINGGLDLFVRPNSVPSGDQSWFRPVDVDNRSSGGLRIILTGAGNSLQLQLVAPTGVNAFSTDGVTYNLNTVVTTPGYVLTPGAVYHIGFTLNTAASGQVTARLFAVANNGAINTASTPLASMTFYVSAALIPAVDAFSGQNWTMSARGTSPFSDNVDYDQVRLFNSDPGIFPAAQ</sequence>
<dbReference type="eggNOG" id="COG5434">
    <property type="taxonomic scope" value="Bacteria"/>
</dbReference>
<evidence type="ECO:0000256" key="1">
    <source>
        <dbReference type="SAM" id="SignalP"/>
    </source>
</evidence>
<dbReference type="Proteomes" id="UP000005824">
    <property type="component" value="Unassembled WGS sequence"/>
</dbReference>
<organism evidence="2 3">
    <name type="scientific">Chthoniobacter flavus Ellin428</name>
    <dbReference type="NCBI Taxonomy" id="497964"/>
    <lineage>
        <taxon>Bacteria</taxon>
        <taxon>Pseudomonadati</taxon>
        <taxon>Verrucomicrobiota</taxon>
        <taxon>Spartobacteria</taxon>
        <taxon>Chthoniobacterales</taxon>
        <taxon>Chthoniobacteraceae</taxon>
        <taxon>Chthoniobacter</taxon>
    </lineage>
</organism>
<dbReference type="InterPro" id="IPR012334">
    <property type="entry name" value="Pectin_lyas_fold"/>
</dbReference>
<dbReference type="InParanoid" id="B4CU80"/>
<dbReference type="InterPro" id="IPR006626">
    <property type="entry name" value="PbH1"/>
</dbReference>